<evidence type="ECO:0000256" key="1">
    <source>
        <dbReference type="SAM" id="Phobius"/>
    </source>
</evidence>
<sequence>MTAPTPARRPGVLTGTIRLVRLALRTGWPGLLGAVVLAAGLVTLVAGSIEALYPDPADRAQYAATVGSSPASEAFNGRGYGLHTVGGISAYEVGFMGQILFPVLALHLALRHTRREEEAGRTELLTAGRVGRLAPLVAGTAVLTLVCLLTGAAMAAGGVSAGLPLAGAAWYAAGNALLMLFYGAVGLVAGQLAQSARTGYLIGLVALAASYLVRALVDGLGWDAVWASPLGWTAEVRPFADPRPWPLAAFAVGAVVLSGAAVLLARRRDLGAGVVPPRRGPARGRRGLGTAAGLAWRLNRGVVLAWTVLAVVWAGVFGALTQEMADLVDANPAMLEALGVERGSDVVTSLAVVVVILAATALAVQGFGRLGVEETQGRLGAVLATRVPRHRLWGGWSAVVALASLASLTLGCLTLGLVTWAVTDDRDALGTAAEVGLGYAVPVLFVVAVVAVLRAVGSRWSGLGWLLVGWIAVVGFLAETLRIPDWARELSPLHLVGTLPQDDADLLAVAGLAVAAVILAAGSILLFGRRDLAAG</sequence>
<feature type="transmembrane region" description="Helical" evidence="1">
    <location>
        <begin position="200"/>
        <end position="217"/>
    </location>
</feature>
<feature type="transmembrane region" description="Helical" evidence="1">
    <location>
        <begin position="130"/>
        <end position="156"/>
    </location>
</feature>
<feature type="transmembrane region" description="Helical" evidence="1">
    <location>
        <begin position="168"/>
        <end position="188"/>
    </location>
</feature>
<feature type="transmembrane region" description="Helical" evidence="1">
    <location>
        <begin position="437"/>
        <end position="456"/>
    </location>
</feature>
<keyword evidence="1" id="KW-0812">Transmembrane</keyword>
<feature type="transmembrane region" description="Helical" evidence="1">
    <location>
        <begin position="245"/>
        <end position="265"/>
    </location>
</feature>
<keyword evidence="3" id="KW-1185">Reference proteome</keyword>
<organism evidence="2 3">
    <name type="scientific">Georgenia deserti</name>
    <dbReference type="NCBI Taxonomy" id="2093781"/>
    <lineage>
        <taxon>Bacteria</taxon>
        <taxon>Bacillati</taxon>
        <taxon>Actinomycetota</taxon>
        <taxon>Actinomycetes</taxon>
        <taxon>Micrococcales</taxon>
        <taxon>Bogoriellaceae</taxon>
        <taxon>Georgenia</taxon>
    </lineage>
</organism>
<name>A0ABW4L832_9MICO</name>
<gene>
    <name evidence="2" type="ORF">ACFSE6_17795</name>
</gene>
<dbReference type="Proteomes" id="UP001597277">
    <property type="component" value="Unassembled WGS sequence"/>
</dbReference>
<evidence type="ECO:0000313" key="2">
    <source>
        <dbReference type="EMBL" id="MFD1719703.1"/>
    </source>
</evidence>
<feature type="transmembrane region" description="Helical" evidence="1">
    <location>
        <begin position="350"/>
        <end position="372"/>
    </location>
</feature>
<comment type="caution">
    <text evidence="2">The sequence shown here is derived from an EMBL/GenBank/DDBJ whole genome shotgun (WGS) entry which is preliminary data.</text>
</comment>
<feature type="transmembrane region" description="Helical" evidence="1">
    <location>
        <begin position="504"/>
        <end position="527"/>
    </location>
</feature>
<keyword evidence="1" id="KW-0472">Membrane</keyword>
<protein>
    <submittedName>
        <fullName evidence="2">ABC transporter permease</fullName>
    </submittedName>
</protein>
<reference evidence="3" key="1">
    <citation type="journal article" date="2019" name="Int. J. Syst. Evol. Microbiol.">
        <title>The Global Catalogue of Microorganisms (GCM) 10K type strain sequencing project: providing services to taxonomists for standard genome sequencing and annotation.</title>
        <authorList>
            <consortium name="The Broad Institute Genomics Platform"/>
            <consortium name="The Broad Institute Genome Sequencing Center for Infectious Disease"/>
            <person name="Wu L."/>
            <person name="Ma J."/>
        </authorList>
    </citation>
    <scope>NUCLEOTIDE SEQUENCE [LARGE SCALE GENOMIC DNA]</scope>
    <source>
        <strain evidence="3">JCM 17130</strain>
    </source>
</reference>
<keyword evidence="1" id="KW-1133">Transmembrane helix</keyword>
<proteinExistence type="predicted"/>
<feature type="transmembrane region" description="Helical" evidence="1">
    <location>
        <begin position="463"/>
        <end position="484"/>
    </location>
</feature>
<feature type="transmembrane region" description="Helical" evidence="1">
    <location>
        <begin position="88"/>
        <end position="110"/>
    </location>
</feature>
<dbReference type="RefSeq" id="WP_388010527.1">
    <property type="nucleotide sequence ID" value="NZ_JBHUEE010000012.1"/>
</dbReference>
<feature type="transmembrane region" description="Helical" evidence="1">
    <location>
        <begin position="28"/>
        <end position="49"/>
    </location>
</feature>
<dbReference type="EMBL" id="JBHUEE010000012">
    <property type="protein sequence ID" value="MFD1719703.1"/>
    <property type="molecule type" value="Genomic_DNA"/>
</dbReference>
<accession>A0ABW4L832</accession>
<feature type="transmembrane region" description="Helical" evidence="1">
    <location>
        <begin position="302"/>
        <end position="320"/>
    </location>
</feature>
<evidence type="ECO:0000313" key="3">
    <source>
        <dbReference type="Proteomes" id="UP001597277"/>
    </source>
</evidence>
<feature type="transmembrane region" description="Helical" evidence="1">
    <location>
        <begin position="393"/>
        <end position="417"/>
    </location>
</feature>